<sequence length="85" mass="9379">MKNVIKLLAQLGADANLNAHADLDQQARISAMMNELNIDKEQQQAILAGDVSALNKLLDICPDIVCDVNRPDEDDDDEERKISFG</sequence>
<protein>
    <submittedName>
        <fullName evidence="1">Uncharacterized protein</fullName>
    </submittedName>
</protein>
<keyword evidence="2" id="KW-1185">Reference proteome</keyword>
<dbReference type="Proteomes" id="UP001248581">
    <property type="component" value="Chromosome"/>
</dbReference>
<evidence type="ECO:0000313" key="2">
    <source>
        <dbReference type="Proteomes" id="UP001248581"/>
    </source>
</evidence>
<evidence type="ECO:0000313" key="1">
    <source>
        <dbReference type="EMBL" id="WNC67744.1"/>
    </source>
</evidence>
<reference evidence="2" key="1">
    <citation type="submission" date="2023-09" db="EMBL/GenBank/DDBJ databases">
        <authorList>
            <person name="Li S."/>
            <person name="Li X."/>
            <person name="Zhang C."/>
            <person name="Zhao Z."/>
        </authorList>
    </citation>
    <scope>NUCLEOTIDE SEQUENCE [LARGE SCALE GENOMIC DNA]</scope>
    <source>
        <strain evidence="2">SQ345</strain>
    </source>
</reference>
<organism evidence="1 2">
    <name type="scientific">Thalassotalea nanhaiensis</name>
    <dbReference type="NCBI Taxonomy" id="3065648"/>
    <lineage>
        <taxon>Bacteria</taxon>
        <taxon>Pseudomonadati</taxon>
        <taxon>Pseudomonadota</taxon>
        <taxon>Gammaproteobacteria</taxon>
        <taxon>Alteromonadales</taxon>
        <taxon>Colwelliaceae</taxon>
        <taxon>Thalassotalea</taxon>
    </lineage>
</organism>
<dbReference type="EMBL" id="CP134146">
    <property type="protein sequence ID" value="WNC67744.1"/>
    <property type="molecule type" value="Genomic_DNA"/>
</dbReference>
<accession>A0ABY9TIY7</accession>
<name>A0ABY9TIY7_9GAMM</name>
<dbReference type="RefSeq" id="WP_348386903.1">
    <property type="nucleotide sequence ID" value="NZ_CP134146.1"/>
</dbReference>
<proteinExistence type="predicted"/>
<gene>
    <name evidence="1" type="ORF">RI845_14605</name>
</gene>